<dbReference type="EMBL" id="QBKA01000002">
    <property type="protein sequence ID" value="RDC59487.1"/>
    <property type="molecule type" value="Genomic_DNA"/>
</dbReference>
<dbReference type="AlphaFoldDB" id="A0A369Q890"/>
<name>A0A369Q890_9SPHN</name>
<evidence type="ECO:0000256" key="4">
    <source>
        <dbReference type="ARBA" id="ARBA00023136"/>
    </source>
</evidence>
<feature type="region of interest" description="Disordered" evidence="5">
    <location>
        <begin position="1"/>
        <end position="38"/>
    </location>
</feature>
<evidence type="ECO:0000313" key="7">
    <source>
        <dbReference type="EMBL" id="RDC59487.1"/>
    </source>
</evidence>
<feature type="transmembrane region" description="Helical" evidence="6">
    <location>
        <begin position="47"/>
        <end position="68"/>
    </location>
</feature>
<feature type="compositionally biased region" description="Polar residues" evidence="5">
    <location>
        <begin position="1"/>
        <end position="11"/>
    </location>
</feature>
<reference evidence="7 8" key="1">
    <citation type="submission" date="2018-04" db="EMBL/GenBank/DDBJ databases">
        <title>Altererythrobacter sp. HME9302 genome sequencing and assembly.</title>
        <authorList>
            <person name="Kang H."/>
            <person name="Kim H."/>
            <person name="Joh K."/>
        </authorList>
    </citation>
    <scope>NUCLEOTIDE SEQUENCE [LARGE SCALE GENOMIC DNA]</scope>
    <source>
        <strain evidence="7 8">HME9302</strain>
    </source>
</reference>
<keyword evidence="8" id="KW-1185">Reference proteome</keyword>
<dbReference type="Proteomes" id="UP000253727">
    <property type="component" value="Unassembled WGS sequence"/>
</dbReference>
<keyword evidence="2 6" id="KW-0812">Transmembrane</keyword>
<dbReference type="InterPro" id="IPR019133">
    <property type="entry name" value="MIC60"/>
</dbReference>
<proteinExistence type="predicted"/>
<protein>
    <submittedName>
        <fullName evidence="7">Uncharacterized protein</fullName>
    </submittedName>
</protein>
<dbReference type="Pfam" id="PF09731">
    <property type="entry name" value="Mitofilin"/>
    <property type="match status" value="1"/>
</dbReference>
<organism evidence="7 8">
    <name type="scientific">Alteripontixanthobacter maritimus</name>
    <dbReference type="NCBI Taxonomy" id="2161824"/>
    <lineage>
        <taxon>Bacteria</taxon>
        <taxon>Pseudomonadati</taxon>
        <taxon>Pseudomonadota</taxon>
        <taxon>Alphaproteobacteria</taxon>
        <taxon>Sphingomonadales</taxon>
        <taxon>Erythrobacteraceae</taxon>
        <taxon>Alteripontixanthobacter</taxon>
    </lineage>
</organism>
<gene>
    <name evidence="7" type="ORF">HME9302_00677</name>
</gene>
<evidence type="ECO:0000256" key="2">
    <source>
        <dbReference type="ARBA" id="ARBA00022692"/>
    </source>
</evidence>
<evidence type="ECO:0000313" key="8">
    <source>
        <dbReference type="Proteomes" id="UP000253727"/>
    </source>
</evidence>
<comment type="subcellular location">
    <subcellularLocation>
        <location evidence="1">Membrane</location>
    </subcellularLocation>
</comment>
<keyword evidence="4 6" id="KW-0472">Membrane</keyword>
<evidence type="ECO:0000256" key="3">
    <source>
        <dbReference type="ARBA" id="ARBA00022989"/>
    </source>
</evidence>
<dbReference type="GO" id="GO:0016020">
    <property type="term" value="C:membrane"/>
    <property type="evidence" value="ECO:0007669"/>
    <property type="project" value="UniProtKB-SubCell"/>
</dbReference>
<evidence type="ECO:0000256" key="6">
    <source>
        <dbReference type="SAM" id="Phobius"/>
    </source>
</evidence>
<evidence type="ECO:0000256" key="5">
    <source>
        <dbReference type="SAM" id="MobiDB-lite"/>
    </source>
</evidence>
<keyword evidence="3 6" id="KW-1133">Transmembrane helix</keyword>
<accession>A0A369Q890</accession>
<evidence type="ECO:0000256" key="1">
    <source>
        <dbReference type="ARBA" id="ARBA00004370"/>
    </source>
</evidence>
<sequence length="334" mass="35661">MDSFTSGTSGNAADRGTTPDDTPDAGSTASSAKPTAKQAGAVSVRTMIGLIAAAFLAGAVLLAVLLHFSGYTSDRPETAQISTQQKLAADSASIDAALEAGAADEPEALDETQAVEAVEAAERVAETQGGLDQRLAAAEQRIGRLDLQAQAASGNAARAEGLLIAFAARRTLDRGAELGYLADQLRLRFGDAKPNAVRAVIEGARDPVTLDGLIARLDGLAPVLETREEELSFARLRRELGEVFVVRRENTPSPQPRRRLERARFFLESGRVPRAIQEVQQLPGAASAQDWITDAQRYARIREALDLLETTAILETRQLRDADAQRVEQPSPAQ</sequence>
<comment type="caution">
    <text evidence="7">The sequence shown here is derived from an EMBL/GenBank/DDBJ whole genome shotgun (WGS) entry which is preliminary data.</text>
</comment>